<reference evidence="1" key="2">
    <citation type="journal article" date="2022" name="New Phytol.">
        <title>Evolutionary transition to the ectomycorrhizal habit in the genomes of a hyperdiverse lineage of mushroom-forming fungi.</title>
        <authorList>
            <person name="Looney B."/>
            <person name="Miyauchi S."/>
            <person name="Morin E."/>
            <person name="Drula E."/>
            <person name="Courty P.E."/>
            <person name="Kohler A."/>
            <person name="Kuo A."/>
            <person name="LaButti K."/>
            <person name="Pangilinan J."/>
            <person name="Lipzen A."/>
            <person name="Riley R."/>
            <person name="Andreopoulos W."/>
            <person name="He G."/>
            <person name="Johnson J."/>
            <person name="Nolan M."/>
            <person name="Tritt A."/>
            <person name="Barry K.W."/>
            <person name="Grigoriev I.V."/>
            <person name="Nagy L.G."/>
            <person name="Hibbett D."/>
            <person name="Henrissat B."/>
            <person name="Matheny P.B."/>
            <person name="Labbe J."/>
            <person name="Martin F.M."/>
        </authorList>
    </citation>
    <scope>NUCLEOTIDE SEQUENCE</scope>
    <source>
        <strain evidence="1">EC-137</strain>
    </source>
</reference>
<feature type="non-terminal residue" evidence="1">
    <location>
        <position position="1"/>
    </location>
</feature>
<dbReference type="EMBL" id="MU273759">
    <property type="protein sequence ID" value="KAI0028375.1"/>
    <property type="molecule type" value="Genomic_DNA"/>
</dbReference>
<protein>
    <submittedName>
        <fullName evidence="1">Uncharacterized protein</fullName>
    </submittedName>
</protein>
<name>A0ACB8Q9Z1_9AGAM</name>
<reference evidence="1" key="1">
    <citation type="submission" date="2021-02" db="EMBL/GenBank/DDBJ databases">
        <authorList>
            <consortium name="DOE Joint Genome Institute"/>
            <person name="Ahrendt S."/>
            <person name="Looney B.P."/>
            <person name="Miyauchi S."/>
            <person name="Morin E."/>
            <person name="Drula E."/>
            <person name="Courty P.E."/>
            <person name="Chicoki N."/>
            <person name="Fauchery L."/>
            <person name="Kohler A."/>
            <person name="Kuo A."/>
            <person name="Labutti K."/>
            <person name="Pangilinan J."/>
            <person name="Lipzen A."/>
            <person name="Riley R."/>
            <person name="Andreopoulos W."/>
            <person name="He G."/>
            <person name="Johnson J."/>
            <person name="Barry K.W."/>
            <person name="Grigoriev I.V."/>
            <person name="Nagy L."/>
            <person name="Hibbett D."/>
            <person name="Henrissat B."/>
            <person name="Matheny P.B."/>
            <person name="Labbe J."/>
            <person name="Martin F."/>
        </authorList>
    </citation>
    <scope>NUCLEOTIDE SEQUENCE</scope>
    <source>
        <strain evidence="1">EC-137</strain>
    </source>
</reference>
<comment type="caution">
    <text evidence="1">The sequence shown here is derived from an EMBL/GenBank/DDBJ whole genome shotgun (WGS) entry which is preliminary data.</text>
</comment>
<sequence>SLASVYSDAREHGHQGPTRTVRLPRATSSGGGTIAKSEDGERCVVAGRLCVSFSLRILRLSDGLTSISPDYRSKVGRGGHRIDAERNMWALAGFKVESVTTDVAWGRQSEPPLPGPRLHFDNKILTSARNGDLLLWDINKIGQSKYEKRARDHLRSINKLSLSSVVPYYCLTGSADGDLRVWDIRSFEKSLIRIHHIQPVRTAVFSPSQTNPLQAIVGLDNGSLYRWDLKMGHRGQLDRIPVAHAGPILSLDWCLGPSDGAPVPQSLSRQDTLTSGDIGGSSNASGTGWLASGGMDRTVKVWDLNSSGNTAHISQIPTYTLFTSFPVRRALWRPDYECELAIVSNAEFGTGSSADIGEGEERSPAQPILSSSPEVELGLQAANVPRPTDTGDPIEIWDVRRSYLAKWVVQGSTIEGGVTDTIFRDSHALWAVHSSGTFSQLDVRNSYRPIDAVPRNSVAWDAGGTIAFVSDRYSRFEVPYDDVAPAYRQGHPDALLPKKVLGDSSYKPVRQVLGSVGLGSLPEYAEMFEKLSKNYIFEETDKHFLCGHNAKIALDAGHAEAAQIWTFIQSLYDPLPPPTPAEDVIPPLSPLSLKPHILPHSHSAPASVPTVHTIQTPAPPAKTRPSTIDLAHPSRSPHHSPTPLRTPSQASSNSNSNSPHRASSSIPATGASPVSVLSSHSGSGSTRGSFVFSRRASNTSILRPRALSSYNRPSLAQSAASGAPGPLKHVGEGALDDSDSSGVSGDEARGKQKSKGKNTPPSVPEEEQPASPETKRILPPAAIRTLSASSSGASPSPSPLQNAWTGGSDGEQQSASDGEGETPSPRSTDSSDSDSGRRPSSVRLLARKSASKTRQRPGLKGRASSLVVPLPPPLIKQGSQSSIRTVTAQATGEDDAIARPASRARSQRVLSGGSLQPVQVDGLFSPTSEVPDDAEPLDDQEAREREERMRARAWVAVGAAVEGAIESGDVQTAAIVVLVCKEKLGWGNRRVVRVVESYVDLLNRLRLHSSAAHIRKYASYPDVQEPTQLQTTVYISCGKCEKPVLRQGALCASCRAPTMKCSICRLPVHAMTFLCAICAHGGHLSCYRSYLSARPPDVLRPPSPSPTLAQSRSRSLATREEGSRGGKEAARESNREGGREMEGKELVGRVCAAGCGHMCW</sequence>
<proteinExistence type="predicted"/>
<evidence type="ECO:0000313" key="1">
    <source>
        <dbReference type="EMBL" id="KAI0028375.1"/>
    </source>
</evidence>
<feature type="non-terminal residue" evidence="1">
    <location>
        <position position="1160"/>
    </location>
</feature>
<evidence type="ECO:0000313" key="2">
    <source>
        <dbReference type="Proteomes" id="UP000814128"/>
    </source>
</evidence>
<accession>A0ACB8Q9Z1</accession>
<gene>
    <name evidence="1" type="ORF">K488DRAFT_11759</name>
</gene>
<organism evidence="1 2">
    <name type="scientific">Vararia minispora EC-137</name>
    <dbReference type="NCBI Taxonomy" id="1314806"/>
    <lineage>
        <taxon>Eukaryota</taxon>
        <taxon>Fungi</taxon>
        <taxon>Dikarya</taxon>
        <taxon>Basidiomycota</taxon>
        <taxon>Agaricomycotina</taxon>
        <taxon>Agaricomycetes</taxon>
        <taxon>Russulales</taxon>
        <taxon>Lachnocladiaceae</taxon>
        <taxon>Vararia</taxon>
    </lineage>
</organism>
<dbReference type="Proteomes" id="UP000814128">
    <property type="component" value="Unassembled WGS sequence"/>
</dbReference>
<keyword evidence="2" id="KW-1185">Reference proteome</keyword>